<sequence>MLDDRGNRMTRWELEALSADMADEMQARGLVSGDVVIICMPNWTEWLAVYLAALRTGLVPGTLPVTSDPGSIAYVSNLVGARAVFLPSSHRGRSFRDEIGQLAETVGRRLEVMFAVGDQSGRHWQTIEGPEPVLPDYPAAMAHILFSSSTTGRSKAIAHSESSLRAYNQAVIDRYGVTGEQSIFMPSPLGHSTGFWHGARMSIMVGAPLVLQERWEPQRALELVSDNNCAITVAATPFLTDLVEAEWHAETPKLRGMRAFLCGGAPIPPSLIEKAQLQMPDTHICSIWAMSEGGATSSLLEDSVDRVANTCGRTMAGTELAVLKQDVIASRGSEGEIVMKTPSLFLGYINQTEMYEKSFTPEGYFRTGDVGIVDDDGYLRITGRLKDIIIRGGVNISPVEIECALASHDSIARIAVLGQPDDRMGERICAVIQPAGTPPSFEELLVWLEERNVPRRLWPESIRIVESMPATPAGKIRKNVLRQDLFGLS</sequence>
<dbReference type="Gene3D" id="3.40.50.12780">
    <property type="entry name" value="N-terminal domain of ligase-like"/>
    <property type="match status" value="1"/>
</dbReference>
<dbReference type="Proteomes" id="UP001252243">
    <property type="component" value="Unassembled WGS sequence"/>
</dbReference>
<dbReference type="PANTHER" id="PTHR43201">
    <property type="entry name" value="ACYL-COA SYNTHETASE"/>
    <property type="match status" value="1"/>
</dbReference>
<proteinExistence type="inferred from homology"/>
<reference evidence="5 6" key="1">
    <citation type="submission" date="2023-07" db="EMBL/GenBank/DDBJ databases">
        <title>Sorghum-associated microbial communities from plants grown in Nebraska, USA.</title>
        <authorList>
            <person name="Schachtman D."/>
        </authorList>
    </citation>
    <scope>NUCLEOTIDE SEQUENCE [LARGE SCALE GENOMIC DNA]</scope>
    <source>
        <strain evidence="5 6">BE167</strain>
    </source>
</reference>
<dbReference type="GO" id="GO:0016874">
    <property type="term" value="F:ligase activity"/>
    <property type="evidence" value="ECO:0007669"/>
    <property type="project" value="UniProtKB-KW"/>
</dbReference>
<dbReference type="Gene3D" id="3.30.300.30">
    <property type="match status" value="1"/>
</dbReference>
<protein>
    <submittedName>
        <fullName evidence="5">Acyl-CoA synthetase (AMP-forming)/AMP-acid ligase II</fullName>
    </submittedName>
</protein>
<comment type="caution">
    <text evidence="5">The sequence shown here is derived from an EMBL/GenBank/DDBJ whole genome shotgun (WGS) entry which is preliminary data.</text>
</comment>
<dbReference type="SUPFAM" id="SSF56801">
    <property type="entry name" value="Acetyl-CoA synthetase-like"/>
    <property type="match status" value="1"/>
</dbReference>
<evidence type="ECO:0000256" key="1">
    <source>
        <dbReference type="ARBA" id="ARBA00006432"/>
    </source>
</evidence>
<gene>
    <name evidence="5" type="ORF">J2X01_002652</name>
</gene>
<keyword evidence="6" id="KW-1185">Reference proteome</keyword>
<keyword evidence="2 5" id="KW-0436">Ligase</keyword>
<dbReference type="InterPro" id="IPR025110">
    <property type="entry name" value="AMP-bd_C"/>
</dbReference>
<comment type="similarity">
    <text evidence="1">Belongs to the ATP-dependent AMP-binding enzyme family.</text>
</comment>
<dbReference type="Pfam" id="PF00501">
    <property type="entry name" value="AMP-binding"/>
    <property type="match status" value="1"/>
</dbReference>
<evidence type="ECO:0000313" key="6">
    <source>
        <dbReference type="Proteomes" id="UP001252243"/>
    </source>
</evidence>
<evidence type="ECO:0000259" key="3">
    <source>
        <dbReference type="Pfam" id="PF00501"/>
    </source>
</evidence>
<dbReference type="Pfam" id="PF13193">
    <property type="entry name" value="AMP-binding_C"/>
    <property type="match status" value="1"/>
</dbReference>
<evidence type="ECO:0000259" key="4">
    <source>
        <dbReference type="Pfam" id="PF13193"/>
    </source>
</evidence>
<feature type="domain" description="AMP-dependent synthetase/ligase" evidence="3">
    <location>
        <begin position="4"/>
        <end position="348"/>
    </location>
</feature>
<dbReference type="EMBL" id="JAVDVQ010000010">
    <property type="protein sequence ID" value="MDR7083358.1"/>
    <property type="molecule type" value="Genomic_DNA"/>
</dbReference>
<evidence type="ECO:0000313" key="5">
    <source>
        <dbReference type="EMBL" id="MDR7083358.1"/>
    </source>
</evidence>
<name>A0ABU1UDS8_9MICC</name>
<organism evidence="5 6">
    <name type="scientific">Arthrobacter ginsengisoli</name>
    <dbReference type="NCBI Taxonomy" id="1356565"/>
    <lineage>
        <taxon>Bacteria</taxon>
        <taxon>Bacillati</taxon>
        <taxon>Actinomycetota</taxon>
        <taxon>Actinomycetes</taxon>
        <taxon>Micrococcales</taxon>
        <taxon>Micrococcaceae</taxon>
        <taxon>Arthrobacter</taxon>
    </lineage>
</organism>
<dbReference type="InterPro" id="IPR045851">
    <property type="entry name" value="AMP-bd_C_sf"/>
</dbReference>
<evidence type="ECO:0000256" key="2">
    <source>
        <dbReference type="ARBA" id="ARBA00022598"/>
    </source>
</evidence>
<dbReference type="PANTHER" id="PTHR43201:SF5">
    <property type="entry name" value="MEDIUM-CHAIN ACYL-COA LIGASE ACSF2, MITOCHONDRIAL"/>
    <property type="match status" value="1"/>
</dbReference>
<accession>A0ABU1UDS8</accession>
<dbReference type="InterPro" id="IPR000873">
    <property type="entry name" value="AMP-dep_synth/lig_dom"/>
</dbReference>
<feature type="domain" description="AMP-binding enzyme C-terminal" evidence="4">
    <location>
        <begin position="400"/>
        <end position="475"/>
    </location>
</feature>
<dbReference type="InterPro" id="IPR042099">
    <property type="entry name" value="ANL_N_sf"/>
</dbReference>